<organism evidence="1 2">
    <name type="scientific">Mucilaginibacter celer</name>
    <dbReference type="NCBI Taxonomy" id="2305508"/>
    <lineage>
        <taxon>Bacteria</taxon>
        <taxon>Pseudomonadati</taxon>
        <taxon>Bacteroidota</taxon>
        <taxon>Sphingobacteriia</taxon>
        <taxon>Sphingobacteriales</taxon>
        <taxon>Sphingobacteriaceae</taxon>
        <taxon>Mucilaginibacter</taxon>
    </lineage>
</organism>
<dbReference type="OrthoDB" id="800014at2"/>
<reference evidence="1 2" key="1">
    <citation type="submission" date="2018-10" db="EMBL/GenBank/DDBJ databases">
        <title>Genome sequencing of Mucilaginibacter sp. HYN0043.</title>
        <authorList>
            <person name="Kim M."/>
            <person name="Yi H."/>
        </authorList>
    </citation>
    <scope>NUCLEOTIDE SEQUENCE [LARGE SCALE GENOMIC DNA]</scope>
    <source>
        <strain evidence="1 2">HYN0043</strain>
    </source>
</reference>
<name>A0A494VYG1_9SPHI</name>
<sequence>MLFNMITSTKLAIYSKYHGDGDMWVRLGTLEEKLILGYDDWKLIDSLTEDLNLSKNVKTSREYQDKLQNTIAQCCDNAATIAYLIQIASEH</sequence>
<keyword evidence="2" id="KW-1185">Reference proteome</keyword>
<proteinExistence type="predicted"/>
<dbReference type="Proteomes" id="UP000270046">
    <property type="component" value="Chromosome"/>
</dbReference>
<dbReference type="KEGG" id="muh:HYN43_025935"/>
<protein>
    <submittedName>
        <fullName evidence="1">Uncharacterized protein</fullName>
    </submittedName>
</protein>
<dbReference type="AlphaFoldDB" id="A0A494VYG1"/>
<dbReference type="EMBL" id="CP032869">
    <property type="protein sequence ID" value="AYL98510.1"/>
    <property type="molecule type" value="Genomic_DNA"/>
</dbReference>
<evidence type="ECO:0000313" key="2">
    <source>
        <dbReference type="Proteomes" id="UP000270046"/>
    </source>
</evidence>
<evidence type="ECO:0000313" key="1">
    <source>
        <dbReference type="EMBL" id="AYL98510.1"/>
    </source>
</evidence>
<accession>A0A494VYG1</accession>
<gene>
    <name evidence="1" type="ORF">HYN43_025935</name>
</gene>